<name>A0A2U9T961_9GAMM</name>
<dbReference type="Pfam" id="PF11066">
    <property type="entry name" value="DUF2867"/>
    <property type="match status" value="1"/>
</dbReference>
<gene>
    <name evidence="1" type="ORF">C9I47_2242</name>
</gene>
<evidence type="ECO:0000313" key="1">
    <source>
        <dbReference type="EMBL" id="AWV07925.1"/>
    </source>
</evidence>
<dbReference type="RefSeq" id="WP_111266993.1">
    <property type="nucleotide sequence ID" value="NZ_CP029843.1"/>
</dbReference>
<dbReference type="AlphaFoldDB" id="A0A2U9T961"/>
<proteinExistence type="predicted"/>
<dbReference type="EMBL" id="CP029843">
    <property type="protein sequence ID" value="AWV07925.1"/>
    <property type="molecule type" value="Genomic_DNA"/>
</dbReference>
<evidence type="ECO:0000313" key="2">
    <source>
        <dbReference type="Proteomes" id="UP000249447"/>
    </source>
</evidence>
<organism evidence="1 2">
    <name type="scientific">Marilutibacter maris</name>
    <dbReference type="NCBI Taxonomy" id="1605891"/>
    <lineage>
        <taxon>Bacteria</taxon>
        <taxon>Pseudomonadati</taxon>
        <taxon>Pseudomonadota</taxon>
        <taxon>Gammaproteobacteria</taxon>
        <taxon>Lysobacterales</taxon>
        <taxon>Lysobacteraceae</taxon>
        <taxon>Marilutibacter</taxon>
    </lineage>
</organism>
<reference evidence="1 2" key="1">
    <citation type="submission" date="2018-05" db="EMBL/GenBank/DDBJ databases">
        <title>The complete genome of Lysobacter maris HZ9B, a marine bacterium antagonistic against terrestrial plant pathogens.</title>
        <authorList>
            <person name="Zhang X.-Q."/>
        </authorList>
    </citation>
    <scope>NUCLEOTIDE SEQUENCE [LARGE SCALE GENOMIC DNA]</scope>
    <source>
        <strain evidence="1 2">HZ9B</strain>
    </source>
</reference>
<accession>A0A2U9T961</accession>
<dbReference type="Proteomes" id="UP000249447">
    <property type="component" value="Chromosome"/>
</dbReference>
<sequence length="477" mass="50682">MGIAQGRIDTFPSVSLPSRSGGLPVEVTLIGQLAIGEGDRLIASVSAMQARHPRHVDALDEPSARLGGTDLSRGDPTALYSFVVGENGHPFHRHAGHRMFTAVAGSGGARLCFSTASQERIEADPDGFVQALECVDVPPDAMFTVRFGGGTWHRFVPLASGHPALMALSCHSNELGGGLSPELERQVRAGNGDIPSLTELLPAAPTASAEAALAERRVPVTALALTAPAASLAGRACRRSRSLAGRIGARWSALRRPIGFAARNPERHRVLAYPSPPADTLLAGVLDGAGVHQDWFELRLPAGAMADADTARIMSLLLQGFVDNQAASVTGLMAFRNLLVKPLGLRTSRLGCPVSSLLSGAPEQLRFGGRFPVLDMRRDAGGHRIEVLLGADDRHLSFRSSVSVERGDDATIRCRLGTRVRPRNLFGRFYMAMIAYVHRRHVSPTMLRSAVEHALLAADAGSLAADPGDRIERCATG</sequence>
<protein>
    <recommendedName>
        <fullName evidence="3">DUF2867 domain-containing protein</fullName>
    </recommendedName>
</protein>
<keyword evidence="2" id="KW-1185">Reference proteome</keyword>
<dbReference type="KEGG" id="lmb:C9I47_2242"/>
<dbReference type="OrthoDB" id="7058586at2"/>
<evidence type="ECO:0008006" key="3">
    <source>
        <dbReference type="Google" id="ProtNLM"/>
    </source>
</evidence>
<dbReference type="InterPro" id="IPR021295">
    <property type="entry name" value="DUF2867"/>
</dbReference>